<dbReference type="NCBIfam" id="TIGR00048">
    <property type="entry name" value="rRNA_mod_RlmN"/>
    <property type="match status" value="1"/>
</dbReference>
<evidence type="ECO:0000256" key="4">
    <source>
        <dbReference type="ARBA" id="ARBA00022552"/>
    </source>
</evidence>
<dbReference type="SUPFAM" id="SSF102114">
    <property type="entry name" value="Radical SAM enzymes"/>
    <property type="match status" value="1"/>
</dbReference>
<feature type="active site" description="S-methylcysteine intermediate" evidence="12">
    <location>
        <position position="331"/>
    </location>
</feature>
<feature type="binding site" evidence="12">
    <location>
        <position position="108"/>
    </location>
    <ligand>
        <name>[4Fe-4S] cluster</name>
        <dbReference type="ChEBI" id="CHEBI:49883"/>
        <note>4Fe-4S-S-AdoMet</note>
    </ligand>
</feature>
<dbReference type="AlphaFoldDB" id="A0A0M2NLE1"/>
<keyword evidence="12" id="KW-1015">Disulfide bond</keyword>
<dbReference type="GO" id="GO:0002935">
    <property type="term" value="F:tRNA (adenine(37)-C2)-methyltransferase activity"/>
    <property type="evidence" value="ECO:0007669"/>
    <property type="project" value="UniProtKB-UniRule"/>
</dbReference>
<evidence type="ECO:0000256" key="9">
    <source>
        <dbReference type="ARBA" id="ARBA00022723"/>
    </source>
</evidence>
<evidence type="ECO:0000256" key="6">
    <source>
        <dbReference type="ARBA" id="ARBA00022679"/>
    </source>
</evidence>
<dbReference type="PIRSF" id="PIRSF006004">
    <property type="entry name" value="CHP00048"/>
    <property type="match status" value="1"/>
</dbReference>
<dbReference type="InterPro" id="IPR004383">
    <property type="entry name" value="rRNA_lsu_MTrfase_RlmN/Cfr"/>
</dbReference>
<dbReference type="PANTHER" id="PTHR30544">
    <property type="entry name" value="23S RRNA METHYLTRANSFERASE"/>
    <property type="match status" value="1"/>
</dbReference>
<feature type="binding site" evidence="12">
    <location>
        <position position="112"/>
    </location>
    <ligand>
        <name>[4Fe-4S] cluster</name>
        <dbReference type="ChEBI" id="CHEBI:49883"/>
        <note>4Fe-4S-S-AdoMet</note>
    </ligand>
</feature>
<name>A0A0M2NLE1_9FIRM</name>
<feature type="active site" description="Proton acceptor" evidence="12">
    <location>
        <position position="88"/>
    </location>
</feature>
<feature type="binding site" evidence="12">
    <location>
        <begin position="212"/>
        <end position="214"/>
    </location>
    <ligand>
        <name>S-adenosyl-L-methionine</name>
        <dbReference type="ChEBI" id="CHEBI:59789"/>
    </ligand>
</feature>
<evidence type="ECO:0000256" key="3">
    <source>
        <dbReference type="ARBA" id="ARBA00022490"/>
    </source>
</evidence>
<evidence type="ECO:0000256" key="10">
    <source>
        <dbReference type="ARBA" id="ARBA00023004"/>
    </source>
</evidence>
<dbReference type="EC" id="2.1.1.192" evidence="12"/>
<evidence type="ECO:0000259" key="13">
    <source>
        <dbReference type="PROSITE" id="PS51918"/>
    </source>
</evidence>
<dbReference type="EMBL" id="LAYJ01000078">
    <property type="protein sequence ID" value="KKI51257.1"/>
    <property type="molecule type" value="Genomic_DNA"/>
</dbReference>
<comment type="caution">
    <text evidence="14">The sequence shown here is derived from an EMBL/GenBank/DDBJ whole genome shotgun (WGS) entry which is preliminary data.</text>
</comment>
<comment type="cofactor">
    <cofactor evidence="12">
        <name>[4Fe-4S] cluster</name>
        <dbReference type="ChEBI" id="CHEBI:49883"/>
    </cofactor>
    <text evidence="12">Binds 1 [4Fe-4S] cluster. The cluster is coordinated with 3 cysteines and an exchangeable S-adenosyl-L-methionine.</text>
</comment>
<keyword evidence="3 12" id="KW-0963">Cytoplasm</keyword>
<dbReference type="GO" id="GO:0051539">
    <property type="term" value="F:4 iron, 4 sulfur cluster binding"/>
    <property type="evidence" value="ECO:0007669"/>
    <property type="project" value="UniProtKB-UniRule"/>
</dbReference>
<evidence type="ECO:0000256" key="1">
    <source>
        <dbReference type="ARBA" id="ARBA00004496"/>
    </source>
</evidence>
<keyword evidence="4 12" id="KW-0698">rRNA processing</keyword>
<dbReference type="SFLD" id="SFLDF00275">
    <property type="entry name" value="adenosine_C2_methyltransferase"/>
    <property type="match status" value="1"/>
</dbReference>
<keyword evidence="9 12" id="KW-0479">Metal-binding</keyword>
<dbReference type="InterPro" id="IPR048641">
    <property type="entry name" value="RlmN_N"/>
</dbReference>
<dbReference type="PROSITE" id="PS51918">
    <property type="entry name" value="RADICAL_SAM"/>
    <property type="match status" value="1"/>
</dbReference>
<comment type="caution">
    <text evidence="12">Lacks conserved residue(s) required for the propagation of feature annotation.</text>
</comment>
<dbReference type="PATRIC" id="fig|270498.16.peg.2"/>
<dbReference type="InterPro" id="IPR040072">
    <property type="entry name" value="Methyltransferase_A"/>
</dbReference>
<dbReference type="HAMAP" id="MF_01849">
    <property type="entry name" value="RNA_methyltr_RlmN"/>
    <property type="match status" value="1"/>
</dbReference>
<dbReference type="InterPro" id="IPR058240">
    <property type="entry name" value="rSAM_sf"/>
</dbReference>
<dbReference type="GO" id="GO:0070040">
    <property type="term" value="F:rRNA (adenine(2503)-C2-)-methyltransferase activity"/>
    <property type="evidence" value="ECO:0007669"/>
    <property type="project" value="UniProtKB-UniRule"/>
</dbReference>
<dbReference type="RefSeq" id="WP_046442960.1">
    <property type="nucleotide sequence ID" value="NZ_CAUERS010000022.1"/>
</dbReference>
<protein>
    <recommendedName>
        <fullName evidence="12">Probable dual-specificity RNA methyltransferase RlmN</fullName>
        <ecNumber evidence="12">2.1.1.192</ecNumber>
    </recommendedName>
    <alternativeName>
        <fullName evidence="12">23S rRNA (adenine(2503)-C(2))-methyltransferase</fullName>
    </alternativeName>
    <alternativeName>
        <fullName evidence="12">23S rRNA m2A2503 methyltransferase</fullName>
    </alternativeName>
    <alternativeName>
        <fullName evidence="12">Ribosomal RNA large subunit methyltransferase N</fullName>
    </alternativeName>
    <alternativeName>
        <fullName evidence="12">tRNA (adenine(37)-C(2))-methyltransferase</fullName>
    </alternativeName>
    <alternativeName>
        <fullName evidence="12">tRNA m2A37 methyltransferase</fullName>
    </alternativeName>
</protein>
<sequence length="345" mass="37921">MNGLLDYNIDELKDLLAGMGEKPFRAGQIMKWLSMGKPFEEMTDLSKELRRKLREGYSEGYARTVTVAQSVDGTKKYLFEFEDGSTVESVFMQKNYGNTICVSTQVGCRMGCEFCASCAEGLKRNLSAGEILAQVTAVNADQGEGRNITNIVLMGMGEPFDNYDQVVKFLRLVNSEAGLHIGMRNISLSTCGLTERIRQFAGENLPVTLSISLHAASDGKRVKIMPSAKQYKIADILDAANGYFLATGRRIIIEYAVIDGFNDGREDVLLLKEALQGMNCHINLIPLNQNDGLALKAPEKRRVYAFCDMLAEEGLSATVRKSMGSDIAGACGQLRQQHLDGGNIK</sequence>
<keyword evidence="10 12" id="KW-0408">Iron</keyword>
<gene>
    <name evidence="12" type="primary">rlmN</name>
    <name evidence="14" type="ORF">CHK_1045</name>
</gene>
<dbReference type="Pfam" id="PF21016">
    <property type="entry name" value="RlmN_N"/>
    <property type="match status" value="1"/>
</dbReference>
<evidence type="ECO:0000256" key="8">
    <source>
        <dbReference type="ARBA" id="ARBA00022694"/>
    </source>
</evidence>
<comment type="catalytic activity">
    <reaction evidence="12">
        <text>adenosine(37) in tRNA + 2 reduced [2Fe-2S]-[ferredoxin] + 2 S-adenosyl-L-methionine = 2-methyladenosine(37) in tRNA + 5'-deoxyadenosine + L-methionine + 2 oxidized [2Fe-2S]-[ferredoxin] + S-adenosyl-L-homocysteine</text>
        <dbReference type="Rhea" id="RHEA:43332"/>
        <dbReference type="Rhea" id="RHEA-COMP:10000"/>
        <dbReference type="Rhea" id="RHEA-COMP:10001"/>
        <dbReference type="Rhea" id="RHEA-COMP:10162"/>
        <dbReference type="Rhea" id="RHEA-COMP:10485"/>
        <dbReference type="ChEBI" id="CHEBI:17319"/>
        <dbReference type="ChEBI" id="CHEBI:33737"/>
        <dbReference type="ChEBI" id="CHEBI:33738"/>
        <dbReference type="ChEBI" id="CHEBI:57844"/>
        <dbReference type="ChEBI" id="CHEBI:57856"/>
        <dbReference type="ChEBI" id="CHEBI:59789"/>
        <dbReference type="ChEBI" id="CHEBI:74411"/>
        <dbReference type="ChEBI" id="CHEBI:74497"/>
        <dbReference type="EC" id="2.1.1.192"/>
    </reaction>
</comment>
<evidence type="ECO:0000256" key="7">
    <source>
        <dbReference type="ARBA" id="ARBA00022691"/>
    </source>
</evidence>
<evidence type="ECO:0000256" key="5">
    <source>
        <dbReference type="ARBA" id="ARBA00022603"/>
    </source>
</evidence>
<dbReference type="GO" id="GO:0070475">
    <property type="term" value="P:rRNA base methylation"/>
    <property type="evidence" value="ECO:0007669"/>
    <property type="project" value="UniProtKB-UniRule"/>
</dbReference>
<evidence type="ECO:0000256" key="2">
    <source>
        <dbReference type="ARBA" id="ARBA00022485"/>
    </source>
</evidence>
<comment type="subcellular location">
    <subcellularLocation>
        <location evidence="1 12">Cytoplasm</location>
    </subcellularLocation>
</comment>
<keyword evidence="6 12" id="KW-0808">Transferase</keyword>
<dbReference type="Gene3D" id="1.10.150.530">
    <property type="match status" value="1"/>
</dbReference>
<comment type="similarity">
    <text evidence="12">Belongs to the radical SAM superfamily. RlmN family.</text>
</comment>
<evidence type="ECO:0000256" key="12">
    <source>
        <dbReference type="HAMAP-Rule" id="MF_01849"/>
    </source>
</evidence>
<dbReference type="InterPro" id="IPR027492">
    <property type="entry name" value="RNA_MTrfase_RlmN"/>
</dbReference>
<dbReference type="GO" id="GO:0046872">
    <property type="term" value="F:metal ion binding"/>
    <property type="evidence" value="ECO:0007669"/>
    <property type="project" value="UniProtKB-KW"/>
</dbReference>
<keyword evidence="5 12" id="KW-0489">Methyltransferase</keyword>
<keyword evidence="15" id="KW-1185">Reference proteome</keyword>
<comment type="catalytic activity">
    <reaction evidence="12">
        <text>adenosine(2503) in 23S rRNA + 2 reduced [2Fe-2S]-[ferredoxin] + 2 S-adenosyl-L-methionine = 2-methyladenosine(2503) in 23S rRNA + 5'-deoxyadenosine + L-methionine + 2 oxidized [2Fe-2S]-[ferredoxin] + S-adenosyl-L-homocysteine</text>
        <dbReference type="Rhea" id="RHEA:42916"/>
        <dbReference type="Rhea" id="RHEA-COMP:10000"/>
        <dbReference type="Rhea" id="RHEA-COMP:10001"/>
        <dbReference type="Rhea" id="RHEA-COMP:10152"/>
        <dbReference type="Rhea" id="RHEA-COMP:10282"/>
        <dbReference type="ChEBI" id="CHEBI:17319"/>
        <dbReference type="ChEBI" id="CHEBI:33737"/>
        <dbReference type="ChEBI" id="CHEBI:33738"/>
        <dbReference type="ChEBI" id="CHEBI:57844"/>
        <dbReference type="ChEBI" id="CHEBI:57856"/>
        <dbReference type="ChEBI" id="CHEBI:59789"/>
        <dbReference type="ChEBI" id="CHEBI:74411"/>
        <dbReference type="ChEBI" id="CHEBI:74497"/>
        <dbReference type="EC" id="2.1.1.192"/>
    </reaction>
</comment>
<dbReference type="OrthoDB" id="9793973at2"/>
<evidence type="ECO:0000256" key="11">
    <source>
        <dbReference type="ARBA" id="ARBA00023014"/>
    </source>
</evidence>
<dbReference type="GO" id="GO:0019843">
    <property type="term" value="F:rRNA binding"/>
    <property type="evidence" value="ECO:0007669"/>
    <property type="project" value="UniProtKB-UniRule"/>
</dbReference>
<comment type="function">
    <text evidence="12">Specifically methylates position 2 of adenine 2503 in 23S rRNA and position 2 of adenine 37 in tRNAs.</text>
</comment>
<dbReference type="SFLD" id="SFLDS00029">
    <property type="entry name" value="Radical_SAM"/>
    <property type="match status" value="1"/>
</dbReference>
<organism evidence="14 15">
    <name type="scientific">Christensenella hongkongensis</name>
    <dbReference type="NCBI Taxonomy" id="270498"/>
    <lineage>
        <taxon>Bacteria</taxon>
        <taxon>Bacillati</taxon>
        <taxon>Bacillota</taxon>
        <taxon>Clostridia</taxon>
        <taxon>Christensenellales</taxon>
        <taxon>Christensenellaceae</taxon>
        <taxon>Christensenella</taxon>
    </lineage>
</organism>
<reference evidence="14 15" key="1">
    <citation type="submission" date="2015-04" db="EMBL/GenBank/DDBJ databases">
        <title>Draft genome sequence of bacteremic isolate Catabacter hongkongensis type strain HKU16T.</title>
        <authorList>
            <person name="Lau S.K."/>
            <person name="Teng J.L."/>
            <person name="Huang Y."/>
            <person name="Curreem S.O."/>
            <person name="Tsui S.K."/>
            <person name="Woo P.C."/>
        </authorList>
    </citation>
    <scope>NUCLEOTIDE SEQUENCE [LARGE SCALE GENOMIC DNA]</scope>
    <source>
        <strain evidence="14 15">HKU16</strain>
    </source>
</reference>
<feature type="binding site" evidence="12">
    <location>
        <position position="288"/>
    </location>
    <ligand>
        <name>S-adenosyl-L-methionine</name>
        <dbReference type="ChEBI" id="CHEBI:59789"/>
    </ligand>
</feature>
<keyword evidence="7 12" id="KW-0949">S-adenosyl-L-methionine</keyword>
<dbReference type="PANTHER" id="PTHR30544:SF5">
    <property type="entry name" value="RADICAL SAM CORE DOMAIN-CONTAINING PROTEIN"/>
    <property type="match status" value="1"/>
</dbReference>
<accession>A0A0M2NLE1</accession>
<dbReference type="Proteomes" id="UP000034076">
    <property type="component" value="Unassembled WGS sequence"/>
</dbReference>
<feature type="binding site" evidence="12">
    <location>
        <begin position="157"/>
        <end position="158"/>
    </location>
    <ligand>
        <name>S-adenosyl-L-methionine</name>
        <dbReference type="ChEBI" id="CHEBI:59789"/>
    </ligand>
</feature>
<dbReference type="InterPro" id="IPR013785">
    <property type="entry name" value="Aldolase_TIM"/>
</dbReference>
<feature type="binding site" evidence="12">
    <location>
        <position position="115"/>
    </location>
    <ligand>
        <name>[4Fe-4S] cluster</name>
        <dbReference type="ChEBI" id="CHEBI:49883"/>
        <note>4Fe-4S-S-AdoMet</note>
    </ligand>
</feature>
<evidence type="ECO:0000313" key="15">
    <source>
        <dbReference type="Proteomes" id="UP000034076"/>
    </source>
</evidence>
<dbReference type="STRING" id="270498.CHK_1045"/>
<dbReference type="GO" id="GO:0000049">
    <property type="term" value="F:tRNA binding"/>
    <property type="evidence" value="ECO:0007669"/>
    <property type="project" value="UniProtKB-UniRule"/>
</dbReference>
<dbReference type="Gene3D" id="3.20.20.70">
    <property type="entry name" value="Aldolase class I"/>
    <property type="match status" value="1"/>
</dbReference>
<proteinExistence type="inferred from homology"/>
<dbReference type="Pfam" id="PF04055">
    <property type="entry name" value="Radical_SAM"/>
    <property type="match status" value="1"/>
</dbReference>
<dbReference type="InterPro" id="IPR007197">
    <property type="entry name" value="rSAM"/>
</dbReference>
<dbReference type="FunFam" id="3.20.20.70:FF:000014">
    <property type="entry name" value="Probable dual-specificity RNA methyltransferase RlmN"/>
    <property type="match status" value="1"/>
</dbReference>
<keyword evidence="11 12" id="KW-0411">Iron-sulfur</keyword>
<keyword evidence="8 12" id="KW-0819">tRNA processing</keyword>
<keyword evidence="2 12" id="KW-0004">4Fe-4S</keyword>
<dbReference type="CDD" id="cd01335">
    <property type="entry name" value="Radical_SAM"/>
    <property type="match status" value="1"/>
</dbReference>
<dbReference type="GO" id="GO:0030488">
    <property type="term" value="P:tRNA methylation"/>
    <property type="evidence" value="ECO:0007669"/>
    <property type="project" value="UniProtKB-UniRule"/>
</dbReference>
<feature type="domain" description="Radical SAM core" evidence="13">
    <location>
        <begin position="94"/>
        <end position="326"/>
    </location>
</feature>
<dbReference type="SFLD" id="SFLDG01062">
    <property type="entry name" value="methyltransferase_(Class_A)"/>
    <property type="match status" value="1"/>
</dbReference>
<feature type="binding site" evidence="12">
    <location>
        <position position="189"/>
    </location>
    <ligand>
        <name>S-adenosyl-L-methionine</name>
        <dbReference type="ChEBI" id="CHEBI:59789"/>
    </ligand>
</feature>
<evidence type="ECO:0000313" key="14">
    <source>
        <dbReference type="EMBL" id="KKI51257.1"/>
    </source>
</evidence>
<dbReference type="GO" id="GO:0005737">
    <property type="term" value="C:cytoplasm"/>
    <property type="evidence" value="ECO:0007669"/>
    <property type="project" value="UniProtKB-SubCell"/>
</dbReference>
<comment type="miscellaneous">
    <text evidence="12">Reaction proceeds by a ping-pong mechanism involving intermediate methylation of a conserved cysteine residue.</text>
</comment>